<feature type="domain" description="GH18" evidence="18">
    <location>
        <begin position="31"/>
        <end position="334"/>
    </location>
</feature>
<dbReference type="AlphaFoldDB" id="A0AA39GKI1"/>
<keyword evidence="20" id="KW-1185">Reference proteome</keyword>
<keyword evidence="5" id="KW-0147">Chitin-binding</keyword>
<evidence type="ECO:0000256" key="4">
    <source>
        <dbReference type="ARBA" id="ARBA00022525"/>
    </source>
</evidence>
<feature type="domain" description="CBM1" evidence="17">
    <location>
        <begin position="409"/>
        <end position="445"/>
    </location>
</feature>
<dbReference type="InterPro" id="IPR050542">
    <property type="entry name" value="Glycosyl_Hydrlase18_Chitinase"/>
</dbReference>
<feature type="domain" description="CBM1" evidence="17">
    <location>
        <begin position="469"/>
        <end position="505"/>
    </location>
</feature>
<keyword evidence="11 14" id="KW-0326">Glycosidase</keyword>
<evidence type="ECO:0000256" key="1">
    <source>
        <dbReference type="ARBA" id="ARBA00000822"/>
    </source>
</evidence>
<evidence type="ECO:0000256" key="16">
    <source>
        <dbReference type="SAM" id="SignalP"/>
    </source>
</evidence>
<dbReference type="PANTHER" id="PTHR45708:SF49">
    <property type="entry name" value="ENDOCHITINASE"/>
    <property type="match status" value="1"/>
</dbReference>
<feature type="region of interest" description="Disordered" evidence="15">
    <location>
        <begin position="329"/>
        <end position="409"/>
    </location>
</feature>
<sequence length="505" mass="53306">MRFAPSLVAMAGALAGLLGTAQAGYNANANNNIAIYWGQNSYGQGSGPLAQQRLASYCANTNINIIPIAFMNGITPPMTNFANAGDSCTAFAGNSWLLDCPQIEADIKTCQSQYGKTILISLGGATYTQGGWSSTSAAQAAARQVWDMFGPVSASSSVQRPFGSAVVDGFDFDFEATTNNVAAFGQALRSLIDSRSVSKPIYLTAAPQCVYPDAANGPALQGVVAFDFIMIQFYNNWCGTSNFQEGSSTQYAFNFDVWDNWAKTVSANPNVKLLLGIPANTGAGGGYTSGSKLKAVINWSKQYSSFGGVMMWDMSQLYANTGFLDEVVSDLGGSPPPPPTTTTTIRTTSSSVPRTTSSSGQRTTTSSSFRTSTTSRRTSSAAPGTTTSTTTTRKTTSTTTTANPAPTNSLVNEWGQCGGEGYKGPTQCKPPFVCVVHSNWWADCRAGSVTTTQKKTTTSTTAKPAPTGPLVNQWGQCGGEGYSGSTQCRPPYNCVVQSKWWADCR</sequence>
<dbReference type="SMART" id="SM00236">
    <property type="entry name" value="fCBD"/>
    <property type="match status" value="2"/>
</dbReference>
<dbReference type="CDD" id="cd02877">
    <property type="entry name" value="GH18_hevamine_XipI_class_III"/>
    <property type="match status" value="1"/>
</dbReference>
<dbReference type="GO" id="GO:0006032">
    <property type="term" value="P:chitin catabolic process"/>
    <property type="evidence" value="ECO:0007669"/>
    <property type="project" value="UniProtKB-KW"/>
</dbReference>
<keyword evidence="4" id="KW-0964">Secreted</keyword>
<feature type="signal peptide" evidence="16">
    <location>
        <begin position="1"/>
        <end position="23"/>
    </location>
</feature>
<comment type="subcellular location">
    <subcellularLocation>
        <location evidence="2">Secreted</location>
    </subcellularLocation>
</comment>
<evidence type="ECO:0000256" key="12">
    <source>
        <dbReference type="ARBA" id="ARBA00023326"/>
    </source>
</evidence>
<evidence type="ECO:0000259" key="18">
    <source>
        <dbReference type="PROSITE" id="PS51910"/>
    </source>
</evidence>
<evidence type="ECO:0000256" key="3">
    <source>
        <dbReference type="ARBA" id="ARBA00012729"/>
    </source>
</evidence>
<dbReference type="GO" id="GO:0000272">
    <property type="term" value="P:polysaccharide catabolic process"/>
    <property type="evidence" value="ECO:0007669"/>
    <property type="project" value="UniProtKB-KW"/>
</dbReference>
<evidence type="ECO:0000256" key="11">
    <source>
        <dbReference type="ARBA" id="ARBA00023295"/>
    </source>
</evidence>
<feature type="chain" id="PRO_5041246445" description="chitinase" evidence="16">
    <location>
        <begin position="24"/>
        <end position="505"/>
    </location>
</feature>
<keyword evidence="9" id="KW-0843">Virulence</keyword>
<dbReference type="InterPro" id="IPR001223">
    <property type="entry name" value="Glyco_hydro18_cat"/>
</dbReference>
<evidence type="ECO:0000256" key="10">
    <source>
        <dbReference type="ARBA" id="ARBA00023277"/>
    </source>
</evidence>
<keyword evidence="7 14" id="KW-0378">Hydrolase</keyword>
<evidence type="ECO:0000256" key="6">
    <source>
        <dbReference type="ARBA" id="ARBA00022729"/>
    </source>
</evidence>
<dbReference type="GO" id="GO:0030248">
    <property type="term" value="F:cellulose binding"/>
    <property type="evidence" value="ECO:0007669"/>
    <property type="project" value="InterPro"/>
</dbReference>
<dbReference type="Gene3D" id="3.20.20.80">
    <property type="entry name" value="Glycosidases"/>
    <property type="match status" value="1"/>
</dbReference>
<comment type="caution">
    <text evidence="19">The sequence shown here is derived from an EMBL/GenBank/DDBJ whole genome shotgun (WGS) entry which is preliminary data.</text>
</comment>
<comment type="similarity">
    <text evidence="13">Belongs to the glycosyl hydrolase 18 family. Chitinase class III subfamily.</text>
</comment>
<dbReference type="InterPro" id="IPR045321">
    <property type="entry name" value="Cts1-like"/>
</dbReference>
<dbReference type="PANTHER" id="PTHR45708">
    <property type="entry name" value="ENDOCHITINASE"/>
    <property type="match status" value="1"/>
</dbReference>
<keyword evidence="6 16" id="KW-0732">Signal</keyword>
<evidence type="ECO:0000313" key="20">
    <source>
        <dbReference type="Proteomes" id="UP001175261"/>
    </source>
</evidence>
<evidence type="ECO:0000256" key="15">
    <source>
        <dbReference type="SAM" id="MobiDB-lite"/>
    </source>
</evidence>
<evidence type="ECO:0000256" key="2">
    <source>
        <dbReference type="ARBA" id="ARBA00004613"/>
    </source>
</evidence>
<dbReference type="GO" id="GO:0008843">
    <property type="term" value="F:endochitinase activity"/>
    <property type="evidence" value="ECO:0007669"/>
    <property type="project" value="UniProtKB-EC"/>
</dbReference>
<evidence type="ECO:0000256" key="7">
    <source>
        <dbReference type="ARBA" id="ARBA00022801"/>
    </source>
</evidence>
<keyword evidence="12" id="KW-0624">Polysaccharide degradation</keyword>
<feature type="compositionally biased region" description="Low complexity" evidence="15">
    <location>
        <begin position="341"/>
        <end position="409"/>
    </location>
</feature>
<accession>A0AA39GKI1</accession>
<dbReference type="GO" id="GO:0008061">
    <property type="term" value="F:chitin binding"/>
    <property type="evidence" value="ECO:0007669"/>
    <property type="project" value="UniProtKB-KW"/>
</dbReference>
<evidence type="ECO:0000256" key="5">
    <source>
        <dbReference type="ARBA" id="ARBA00022669"/>
    </source>
</evidence>
<dbReference type="Proteomes" id="UP001175261">
    <property type="component" value="Unassembled WGS sequence"/>
</dbReference>
<proteinExistence type="inferred from homology"/>
<evidence type="ECO:0000256" key="9">
    <source>
        <dbReference type="ARBA" id="ARBA00023026"/>
    </source>
</evidence>
<dbReference type="InterPro" id="IPR000254">
    <property type="entry name" value="CBD"/>
</dbReference>
<dbReference type="PROSITE" id="PS51910">
    <property type="entry name" value="GH18_2"/>
    <property type="match status" value="1"/>
</dbReference>
<dbReference type="Pfam" id="PF00704">
    <property type="entry name" value="Glyco_hydro_18"/>
    <property type="match status" value="1"/>
</dbReference>
<evidence type="ECO:0000256" key="14">
    <source>
        <dbReference type="RuleBase" id="RU000489"/>
    </source>
</evidence>
<evidence type="ECO:0000256" key="8">
    <source>
        <dbReference type="ARBA" id="ARBA00023024"/>
    </source>
</evidence>
<keyword evidence="8" id="KW-0146">Chitin degradation</keyword>
<protein>
    <recommendedName>
        <fullName evidence="3">chitinase</fullName>
        <ecNumber evidence="3">3.2.1.14</ecNumber>
    </recommendedName>
</protein>
<dbReference type="GO" id="GO:0005576">
    <property type="term" value="C:extracellular region"/>
    <property type="evidence" value="ECO:0007669"/>
    <property type="project" value="UniProtKB-SubCell"/>
</dbReference>
<organism evidence="19 20">
    <name type="scientific">Sarocladium strictum</name>
    <name type="common">Black bundle disease fungus</name>
    <name type="synonym">Acremonium strictum</name>
    <dbReference type="NCBI Taxonomy" id="5046"/>
    <lineage>
        <taxon>Eukaryota</taxon>
        <taxon>Fungi</taxon>
        <taxon>Dikarya</taxon>
        <taxon>Ascomycota</taxon>
        <taxon>Pezizomycotina</taxon>
        <taxon>Sordariomycetes</taxon>
        <taxon>Hypocreomycetidae</taxon>
        <taxon>Hypocreales</taxon>
        <taxon>Sarocladiaceae</taxon>
        <taxon>Sarocladium</taxon>
    </lineage>
</organism>
<dbReference type="PROSITE" id="PS51164">
    <property type="entry name" value="CBM1_2"/>
    <property type="match status" value="2"/>
</dbReference>
<dbReference type="SUPFAM" id="SSF57180">
    <property type="entry name" value="Cellulose-binding domain"/>
    <property type="match status" value="2"/>
</dbReference>
<name>A0AA39GKI1_SARSR</name>
<evidence type="ECO:0000256" key="13">
    <source>
        <dbReference type="ARBA" id="ARBA00025727"/>
    </source>
</evidence>
<keyword evidence="10" id="KW-0119">Carbohydrate metabolism</keyword>
<dbReference type="Pfam" id="PF00734">
    <property type="entry name" value="CBM_1"/>
    <property type="match status" value="2"/>
</dbReference>
<dbReference type="InterPro" id="IPR001579">
    <property type="entry name" value="Glyco_hydro_18_chit_AS"/>
</dbReference>
<dbReference type="SUPFAM" id="SSF51445">
    <property type="entry name" value="(Trans)glycosidases"/>
    <property type="match status" value="1"/>
</dbReference>
<dbReference type="PROSITE" id="PS01095">
    <property type="entry name" value="GH18_1"/>
    <property type="match status" value="1"/>
</dbReference>
<dbReference type="EC" id="3.2.1.14" evidence="3"/>
<reference evidence="19" key="1">
    <citation type="submission" date="2022-10" db="EMBL/GenBank/DDBJ databases">
        <title>Determination and structural analysis of whole genome sequence of Sarocladium strictum F4-1.</title>
        <authorList>
            <person name="Hu L."/>
            <person name="Jiang Y."/>
        </authorList>
    </citation>
    <scope>NUCLEOTIDE SEQUENCE</scope>
    <source>
        <strain evidence="19">F4-1</strain>
    </source>
</reference>
<dbReference type="InterPro" id="IPR035971">
    <property type="entry name" value="CBD_sf"/>
</dbReference>
<dbReference type="InterPro" id="IPR017853">
    <property type="entry name" value="GH"/>
</dbReference>
<dbReference type="EMBL" id="JAPDFR010000003">
    <property type="protein sequence ID" value="KAK0387702.1"/>
    <property type="molecule type" value="Genomic_DNA"/>
</dbReference>
<evidence type="ECO:0000313" key="19">
    <source>
        <dbReference type="EMBL" id="KAK0387702.1"/>
    </source>
</evidence>
<evidence type="ECO:0000259" key="17">
    <source>
        <dbReference type="PROSITE" id="PS51164"/>
    </source>
</evidence>
<gene>
    <name evidence="19" type="ORF">NLU13_3947</name>
</gene>
<comment type="catalytic activity">
    <reaction evidence="1">
        <text>Random endo-hydrolysis of N-acetyl-beta-D-glucosaminide (1-&gt;4)-beta-linkages in chitin and chitodextrins.</text>
        <dbReference type="EC" id="3.2.1.14"/>
    </reaction>
</comment>